<evidence type="ECO:0000313" key="2">
    <source>
        <dbReference type="Proteomes" id="UP000054886"/>
    </source>
</evidence>
<reference evidence="1 2" key="1">
    <citation type="submission" date="2015-10" db="EMBL/GenBank/DDBJ databases">
        <title>Draft genomes sequences of Candida glabrata isolates 1A, 1B, 2A, 2B, 3A and 3B.</title>
        <authorList>
            <person name="Haavelsrud O.E."/>
            <person name="Gaustad P."/>
        </authorList>
    </citation>
    <scope>NUCLEOTIDE SEQUENCE [LARGE SCALE GENOMIC DNA]</scope>
    <source>
        <strain evidence="1">910700640</strain>
    </source>
</reference>
<gene>
    <name evidence="1" type="ORF">AO440_004177</name>
</gene>
<dbReference type="VEuPathDB" id="FungiDB:B1J91_M07491g"/>
<organism evidence="1 2">
    <name type="scientific">Candida glabrata</name>
    <name type="common">Yeast</name>
    <name type="synonym">Torulopsis glabrata</name>
    <dbReference type="NCBI Taxonomy" id="5478"/>
    <lineage>
        <taxon>Eukaryota</taxon>
        <taxon>Fungi</taxon>
        <taxon>Dikarya</taxon>
        <taxon>Ascomycota</taxon>
        <taxon>Saccharomycotina</taxon>
        <taxon>Saccharomycetes</taxon>
        <taxon>Saccharomycetales</taxon>
        <taxon>Saccharomycetaceae</taxon>
        <taxon>Nakaseomyces</taxon>
    </lineage>
</organism>
<proteinExistence type="predicted"/>
<comment type="caution">
    <text evidence="1">The sequence shown here is derived from an EMBL/GenBank/DDBJ whole genome shotgun (WGS) entry which is preliminary data.</text>
</comment>
<sequence length="284" mass="32534">MDNRVNEVLLNSNIILEANFHYEKLTMVNGLYNGKQPMLFLLLGTINDDGVASASESLSVVLNVDSRTGHFSFDKEQLATRIELMKVTHKQEELIGFLTINSKYYNYEETIRMILIDFMPQFVGSAIIFSYTPNESSSENKTQQKNTSHLDLSCQLIENYNIDTCDLKYQIEYSNIEIPVVSGSKSELELDEMPLQDEINYYHDRKKHIKQELSRVISYLGNASSVEQPLNAAILNRAAIITHLLNRNPTNDIETAISNMENEIRLLQTTLEQWEIVNMKDNPS</sequence>
<dbReference type="VEuPathDB" id="FungiDB:CAGL0M07491g"/>
<dbReference type="Proteomes" id="UP000054886">
    <property type="component" value="Unassembled WGS sequence"/>
</dbReference>
<dbReference type="EMBL" id="LLZZ01000117">
    <property type="protein sequence ID" value="KTB04175.1"/>
    <property type="molecule type" value="Genomic_DNA"/>
</dbReference>
<dbReference type="VEuPathDB" id="FungiDB:GVI51_M07469"/>
<dbReference type="AlphaFoldDB" id="A0A0W0CX57"/>
<evidence type="ECO:0000313" key="1">
    <source>
        <dbReference type="EMBL" id="KTB04175.1"/>
    </source>
</evidence>
<name>A0A0W0CX57_CANGB</name>
<accession>A0A0W0CX57</accession>
<dbReference type="VEuPathDB" id="FungiDB:GWK60_M07469"/>
<dbReference type="Gene3D" id="3.40.140.10">
    <property type="entry name" value="Cytidine Deaminase, domain 2"/>
    <property type="match status" value="1"/>
</dbReference>
<protein>
    <submittedName>
        <fullName evidence="1">Uncharacterized protein</fullName>
    </submittedName>
</protein>